<dbReference type="InterPro" id="IPR024079">
    <property type="entry name" value="MetalloPept_cat_dom_sf"/>
</dbReference>
<dbReference type="InterPro" id="IPR006026">
    <property type="entry name" value="Peptidase_Metallo"/>
</dbReference>
<keyword evidence="12" id="KW-1185">Reference proteome</keyword>
<dbReference type="GO" id="GO:0006508">
    <property type="term" value="P:proteolysis"/>
    <property type="evidence" value="ECO:0007669"/>
    <property type="project" value="UniProtKB-KW"/>
</dbReference>
<dbReference type="PANTHER" id="PTHR10201:SF323">
    <property type="entry name" value="MATRIX METALLOPROTEINASE-21"/>
    <property type="match status" value="1"/>
</dbReference>
<accession>A0A6G1IM30</accession>
<evidence type="ECO:0000256" key="4">
    <source>
        <dbReference type="ARBA" id="ARBA00022833"/>
    </source>
</evidence>
<feature type="binding site" evidence="7">
    <location>
        <position position="244"/>
    </location>
    <ligand>
        <name>Zn(2+)</name>
        <dbReference type="ChEBI" id="CHEBI:29105"/>
        <label>2</label>
        <note>catalytic</note>
    </ligand>
</feature>
<dbReference type="GO" id="GO:0030574">
    <property type="term" value="P:collagen catabolic process"/>
    <property type="evidence" value="ECO:0007669"/>
    <property type="project" value="TreeGrafter"/>
</dbReference>
<dbReference type="GO" id="GO:0030198">
    <property type="term" value="P:extracellular matrix organization"/>
    <property type="evidence" value="ECO:0007669"/>
    <property type="project" value="TreeGrafter"/>
</dbReference>
<dbReference type="AlphaFoldDB" id="A0A6G1IM30"/>
<evidence type="ECO:0000256" key="9">
    <source>
        <dbReference type="SAM" id="SignalP"/>
    </source>
</evidence>
<dbReference type="SUPFAM" id="SSF47090">
    <property type="entry name" value="PGBD-like"/>
    <property type="match status" value="1"/>
</dbReference>
<dbReference type="GO" id="GO:0031012">
    <property type="term" value="C:extracellular matrix"/>
    <property type="evidence" value="ECO:0007669"/>
    <property type="project" value="InterPro"/>
</dbReference>
<feature type="binding site" description="in inhibited form" evidence="7">
    <location>
        <position position="111"/>
    </location>
    <ligand>
        <name>Zn(2+)</name>
        <dbReference type="ChEBI" id="CHEBI:29105"/>
        <label>2</label>
        <note>catalytic</note>
    </ligand>
</feature>
<dbReference type="OrthoDB" id="65569at2759"/>
<keyword evidence="7" id="KW-0106">Calcium</keyword>
<dbReference type="SUPFAM" id="SSF55486">
    <property type="entry name" value="Metalloproteases ('zincins'), catalytic domain"/>
    <property type="match status" value="1"/>
</dbReference>
<dbReference type="Gene3D" id="3.40.390.10">
    <property type="entry name" value="Collagenase (Catalytic Domain)"/>
    <property type="match status" value="1"/>
</dbReference>
<feature type="binding site" evidence="7">
    <location>
        <position position="262"/>
    </location>
    <ligand>
        <name>Zn(2+)</name>
        <dbReference type="ChEBI" id="CHEBI:29105"/>
        <label>2</label>
        <note>catalytic</note>
    </ligand>
</feature>
<evidence type="ECO:0000256" key="2">
    <source>
        <dbReference type="ARBA" id="ARBA00022723"/>
    </source>
</evidence>
<keyword evidence="4 7" id="KW-0862">Zinc</keyword>
<keyword evidence="2 7" id="KW-0479">Metal-binding</keyword>
<keyword evidence="1" id="KW-0645">Protease</keyword>
<dbReference type="Proteomes" id="UP000799291">
    <property type="component" value="Unassembled WGS sequence"/>
</dbReference>
<feature type="binding site" evidence="7">
    <location>
        <position position="254"/>
    </location>
    <ligand>
        <name>Zn(2+)</name>
        <dbReference type="ChEBI" id="CHEBI:29105"/>
        <label>2</label>
        <note>catalytic</note>
    </ligand>
</feature>
<keyword evidence="5" id="KW-0482">Metalloprotease</keyword>
<feature type="signal peptide" evidence="9">
    <location>
        <begin position="1"/>
        <end position="26"/>
    </location>
</feature>
<feature type="domain" description="Peptidase metallopeptidase" evidence="10">
    <location>
        <begin position="135"/>
        <end position="287"/>
    </location>
</feature>
<feature type="chain" id="PRO_5026051222" description="Peptidase metallopeptidase domain-containing protein" evidence="9">
    <location>
        <begin position="27"/>
        <end position="570"/>
    </location>
</feature>
<dbReference type="Pfam" id="PF00413">
    <property type="entry name" value="Peptidase_M10"/>
    <property type="match status" value="1"/>
</dbReference>
<keyword evidence="9" id="KW-0732">Signal</keyword>
<keyword evidence="3" id="KW-0378">Hydrolase</keyword>
<feature type="binding site" evidence="7">
    <location>
        <position position="154"/>
    </location>
    <ligand>
        <name>Ca(2+)</name>
        <dbReference type="ChEBI" id="CHEBI:29108"/>
        <label>1</label>
    </ligand>
</feature>
<dbReference type="EMBL" id="MU005604">
    <property type="protein sequence ID" value="KAF2679304.1"/>
    <property type="molecule type" value="Genomic_DNA"/>
</dbReference>
<dbReference type="InterPro" id="IPR036365">
    <property type="entry name" value="PGBD-like_sf"/>
</dbReference>
<dbReference type="PRINTS" id="PR00138">
    <property type="entry name" value="MATRIXIN"/>
</dbReference>
<evidence type="ECO:0000256" key="3">
    <source>
        <dbReference type="ARBA" id="ARBA00022801"/>
    </source>
</evidence>
<evidence type="ECO:0000256" key="1">
    <source>
        <dbReference type="ARBA" id="ARBA00022670"/>
    </source>
</evidence>
<dbReference type="InterPro" id="IPR021190">
    <property type="entry name" value="Pept_M10A"/>
</dbReference>
<sequence length="570" mass="63444">MRIRSPSFLIGVVVCYILCIVNHATAQGTSLIPSASPLPKPSAVPQGRADRRKQSKNVHDFFKAFGWLRHNETIPDAQFPAAVRRIQKVLREPPTGVYDQHMESVMSRPRCGTIPPYNPDEAKGDKDIRKRYVIWGPKWDHSPITYRFNNFTADLPADRQKSIVSAAFTQWTKLLPISIAPAATNAPKADIHVRFMSMGPDETAYAFTNMIADGLALSSGLINITFNDDYNWSDDRLFAFTATHEIGHALGLSHSRVEDAVMFLYYEGMNRPIHPDDQAAVHTVYGWKNPRWSRIDGNSATRNLIQVSSATTSSTTPALVDGIYQLRSTGQVLWYNPSGTWTSVDNNKDTVQIAGANGYLYQRHADGSTYKYSGAGTNWQWIGAANDNVIDIVAAADQVYMRRKDGWIARWSGTAQTWTAIQQPSSPSSAQIAVTDSKTLWNLLSNGDIVRSEWPYSATSWQIVDINPANIQIAVGGENFYKLQSDGSVIWLDMEQYYWADVENAGSVAIYAVGNFLYSRHADGSVWRYTGTPGIWEMLDERKDSVAVVGDRSGGVYEMVKGGDIYKLVS</sequence>
<protein>
    <recommendedName>
        <fullName evidence="10">Peptidase metallopeptidase domain-containing protein</fullName>
    </recommendedName>
</protein>
<dbReference type="InterPro" id="IPR001818">
    <property type="entry name" value="Pept_M10_metallopeptidase"/>
</dbReference>
<evidence type="ECO:0000256" key="5">
    <source>
        <dbReference type="ARBA" id="ARBA00023049"/>
    </source>
</evidence>
<feature type="active site" evidence="6">
    <location>
        <position position="245"/>
    </location>
</feature>
<reference evidence="11" key="1">
    <citation type="journal article" date="2020" name="Stud. Mycol.">
        <title>101 Dothideomycetes genomes: a test case for predicting lifestyles and emergence of pathogens.</title>
        <authorList>
            <person name="Haridas S."/>
            <person name="Albert R."/>
            <person name="Binder M."/>
            <person name="Bloem J."/>
            <person name="Labutti K."/>
            <person name="Salamov A."/>
            <person name="Andreopoulos B."/>
            <person name="Baker S."/>
            <person name="Barry K."/>
            <person name="Bills G."/>
            <person name="Bluhm B."/>
            <person name="Cannon C."/>
            <person name="Castanera R."/>
            <person name="Culley D."/>
            <person name="Daum C."/>
            <person name="Ezra D."/>
            <person name="Gonzalez J."/>
            <person name="Henrissat B."/>
            <person name="Kuo A."/>
            <person name="Liang C."/>
            <person name="Lipzen A."/>
            <person name="Lutzoni F."/>
            <person name="Magnuson J."/>
            <person name="Mondo S."/>
            <person name="Nolan M."/>
            <person name="Ohm R."/>
            <person name="Pangilinan J."/>
            <person name="Park H.-J."/>
            <person name="Ramirez L."/>
            <person name="Alfaro M."/>
            <person name="Sun H."/>
            <person name="Tritt A."/>
            <person name="Yoshinaga Y."/>
            <person name="Zwiers L.-H."/>
            <person name="Turgeon B."/>
            <person name="Goodwin S."/>
            <person name="Spatafora J."/>
            <person name="Crous P."/>
            <person name="Grigoriev I."/>
        </authorList>
    </citation>
    <scope>NUCLEOTIDE SEQUENCE</scope>
    <source>
        <strain evidence="11">CBS 122367</strain>
    </source>
</reference>
<evidence type="ECO:0000256" key="6">
    <source>
        <dbReference type="PIRSR" id="PIRSR621190-1"/>
    </source>
</evidence>
<name>A0A6G1IM30_9PLEO</name>
<feature type="binding site" evidence="7">
    <location>
        <position position="228"/>
    </location>
    <ligand>
        <name>Ca(2+)</name>
        <dbReference type="ChEBI" id="CHEBI:29108"/>
        <label>1</label>
    </ligand>
</feature>
<comment type="cofactor">
    <cofactor evidence="7">
        <name>Ca(2+)</name>
        <dbReference type="ChEBI" id="CHEBI:29108"/>
    </cofactor>
    <text evidence="7">Can bind about 5 Ca(2+) ions per subunit.</text>
</comment>
<evidence type="ECO:0000313" key="12">
    <source>
        <dbReference type="Proteomes" id="UP000799291"/>
    </source>
</evidence>
<dbReference type="PANTHER" id="PTHR10201">
    <property type="entry name" value="MATRIX METALLOPROTEINASE"/>
    <property type="match status" value="1"/>
</dbReference>
<evidence type="ECO:0000259" key="10">
    <source>
        <dbReference type="SMART" id="SM00235"/>
    </source>
</evidence>
<dbReference type="GO" id="GO:0004222">
    <property type="term" value="F:metalloendopeptidase activity"/>
    <property type="evidence" value="ECO:0007669"/>
    <property type="project" value="InterPro"/>
</dbReference>
<proteinExistence type="predicted"/>
<gene>
    <name evidence="11" type="ORF">K458DRAFT_314456</name>
</gene>
<evidence type="ECO:0000313" key="11">
    <source>
        <dbReference type="EMBL" id="KAF2679304.1"/>
    </source>
</evidence>
<feature type="binding site" evidence="7">
    <location>
        <position position="248"/>
    </location>
    <ligand>
        <name>Zn(2+)</name>
        <dbReference type="ChEBI" id="CHEBI:29105"/>
        <label>2</label>
        <note>catalytic</note>
    </ligand>
</feature>
<organism evidence="11 12">
    <name type="scientific">Lentithecium fluviatile CBS 122367</name>
    <dbReference type="NCBI Taxonomy" id="1168545"/>
    <lineage>
        <taxon>Eukaryota</taxon>
        <taxon>Fungi</taxon>
        <taxon>Dikarya</taxon>
        <taxon>Ascomycota</taxon>
        <taxon>Pezizomycotina</taxon>
        <taxon>Dothideomycetes</taxon>
        <taxon>Pleosporomycetidae</taxon>
        <taxon>Pleosporales</taxon>
        <taxon>Massarineae</taxon>
        <taxon>Lentitheciaceae</taxon>
        <taxon>Lentithecium</taxon>
    </lineage>
</organism>
<feature type="region of interest" description="Disordered" evidence="8">
    <location>
        <begin position="31"/>
        <end position="55"/>
    </location>
</feature>
<evidence type="ECO:0000256" key="7">
    <source>
        <dbReference type="PIRSR" id="PIRSR621190-2"/>
    </source>
</evidence>
<dbReference type="SMART" id="SM00235">
    <property type="entry name" value="ZnMc"/>
    <property type="match status" value="1"/>
</dbReference>
<comment type="cofactor">
    <cofactor evidence="7">
        <name>Zn(2+)</name>
        <dbReference type="ChEBI" id="CHEBI:29105"/>
    </cofactor>
    <text evidence="7">Binds 2 Zn(2+) ions per subunit.</text>
</comment>
<feature type="binding site" evidence="7">
    <location>
        <position position="190"/>
    </location>
    <ligand>
        <name>Ca(2+)</name>
        <dbReference type="ChEBI" id="CHEBI:29108"/>
        <label>2</label>
    </ligand>
</feature>
<dbReference type="GO" id="GO:0008270">
    <property type="term" value="F:zinc ion binding"/>
    <property type="evidence" value="ECO:0007669"/>
    <property type="project" value="InterPro"/>
</dbReference>
<evidence type="ECO:0000256" key="8">
    <source>
        <dbReference type="SAM" id="MobiDB-lite"/>
    </source>
</evidence>